<reference evidence="1 2" key="1">
    <citation type="submission" date="2023-10" db="EMBL/GenBank/DDBJ databases">
        <title>Chromosome-scale genome assembly provides insights into flower coloration mechanisms of Canna indica.</title>
        <authorList>
            <person name="Li C."/>
        </authorList>
    </citation>
    <scope>NUCLEOTIDE SEQUENCE [LARGE SCALE GENOMIC DNA]</scope>
    <source>
        <tissue evidence="1">Flower</tissue>
    </source>
</reference>
<dbReference type="Proteomes" id="UP001327560">
    <property type="component" value="Chromosome 9"/>
</dbReference>
<evidence type="ECO:0000313" key="2">
    <source>
        <dbReference type="Proteomes" id="UP001327560"/>
    </source>
</evidence>
<name>A0AAQ3L6M8_9LILI</name>
<evidence type="ECO:0000313" key="1">
    <source>
        <dbReference type="EMBL" id="WOL19181.1"/>
    </source>
</evidence>
<dbReference type="AlphaFoldDB" id="A0AAQ3L6M8"/>
<sequence length="110" mass="13481">MEFVATARAGDVGAAAPLFRADYMFLWEQRWEYMERRQLFLRSYHFCRKQAPRERARRTLLRVRRLVWARLHGARRLPRLLWAKLRAALPGLRIRRQRFHRLRHAASNIW</sequence>
<accession>A0AAQ3L6M8</accession>
<protein>
    <submittedName>
        <fullName evidence="1">Uncharacterized protein</fullName>
    </submittedName>
</protein>
<keyword evidence="2" id="KW-1185">Reference proteome</keyword>
<organism evidence="1 2">
    <name type="scientific">Canna indica</name>
    <name type="common">Indian-shot</name>
    <dbReference type="NCBI Taxonomy" id="4628"/>
    <lineage>
        <taxon>Eukaryota</taxon>
        <taxon>Viridiplantae</taxon>
        <taxon>Streptophyta</taxon>
        <taxon>Embryophyta</taxon>
        <taxon>Tracheophyta</taxon>
        <taxon>Spermatophyta</taxon>
        <taxon>Magnoliopsida</taxon>
        <taxon>Liliopsida</taxon>
        <taxon>Zingiberales</taxon>
        <taxon>Cannaceae</taxon>
        <taxon>Canna</taxon>
    </lineage>
</organism>
<dbReference type="EMBL" id="CP136898">
    <property type="protein sequence ID" value="WOL19181.1"/>
    <property type="molecule type" value="Genomic_DNA"/>
</dbReference>
<proteinExistence type="predicted"/>
<gene>
    <name evidence="1" type="ORF">Cni_G27978</name>
</gene>